<dbReference type="AlphaFoldDB" id="A0A3L6R1Z2"/>
<evidence type="ECO:0000313" key="1">
    <source>
        <dbReference type="EMBL" id="RLM93274.1"/>
    </source>
</evidence>
<proteinExistence type="predicted"/>
<organism evidence="1 2">
    <name type="scientific">Panicum miliaceum</name>
    <name type="common">Proso millet</name>
    <name type="synonym">Broomcorn millet</name>
    <dbReference type="NCBI Taxonomy" id="4540"/>
    <lineage>
        <taxon>Eukaryota</taxon>
        <taxon>Viridiplantae</taxon>
        <taxon>Streptophyta</taxon>
        <taxon>Embryophyta</taxon>
        <taxon>Tracheophyta</taxon>
        <taxon>Spermatophyta</taxon>
        <taxon>Magnoliopsida</taxon>
        <taxon>Liliopsida</taxon>
        <taxon>Poales</taxon>
        <taxon>Poaceae</taxon>
        <taxon>PACMAD clade</taxon>
        <taxon>Panicoideae</taxon>
        <taxon>Panicodae</taxon>
        <taxon>Paniceae</taxon>
        <taxon>Panicinae</taxon>
        <taxon>Panicum</taxon>
        <taxon>Panicum sect. Panicum</taxon>
    </lineage>
</organism>
<reference evidence="2" key="1">
    <citation type="journal article" date="2019" name="Nat. Commun.">
        <title>The genome of broomcorn millet.</title>
        <authorList>
            <person name="Zou C."/>
            <person name="Miki D."/>
            <person name="Li D."/>
            <person name="Tang Q."/>
            <person name="Xiao L."/>
            <person name="Rajput S."/>
            <person name="Deng P."/>
            <person name="Jia W."/>
            <person name="Huang R."/>
            <person name="Zhang M."/>
            <person name="Sun Y."/>
            <person name="Hu J."/>
            <person name="Fu X."/>
            <person name="Schnable P.S."/>
            <person name="Li F."/>
            <person name="Zhang H."/>
            <person name="Feng B."/>
            <person name="Zhu X."/>
            <person name="Liu R."/>
            <person name="Schnable J.C."/>
            <person name="Zhu J.-K."/>
            <person name="Zhang H."/>
        </authorList>
    </citation>
    <scope>NUCLEOTIDE SEQUENCE [LARGE SCALE GENOMIC DNA]</scope>
</reference>
<dbReference type="GO" id="GO:0030246">
    <property type="term" value="F:carbohydrate binding"/>
    <property type="evidence" value="ECO:0007669"/>
    <property type="project" value="UniProtKB-KW"/>
</dbReference>
<gene>
    <name evidence="1" type="ORF">C2845_PM08G11570</name>
</gene>
<dbReference type="STRING" id="4540.A0A3L6R1Z2"/>
<dbReference type="GO" id="GO:0016301">
    <property type="term" value="F:kinase activity"/>
    <property type="evidence" value="ECO:0007669"/>
    <property type="project" value="UniProtKB-KW"/>
</dbReference>
<dbReference type="EMBL" id="PQIB02000010">
    <property type="protein sequence ID" value="RLM93274.1"/>
    <property type="molecule type" value="Genomic_DNA"/>
</dbReference>
<sequence length="102" mass="11554">MYVLLSRRKRLKKMANQNGSSLQVYSYGELRGAERLCGGGFGAVYRGVVTGHTERVLWLSRNAGAHPGRQTRPDRRILLAPPAAARRCSLVYEYMPFRNPQF</sequence>
<name>A0A3L6R1Z2_PANMI</name>
<accession>A0A3L6R1Z2</accession>
<evidence type="ECO:0000313" key="2">
    <source>
        <dbReference type="Proteomes" id="UP000275267"/>
    </source>
</evidence>
<protein>
    <submittedName>
        <fullName evidence="1">G-type lectin S-receptor-like serine/threonine-protein kinase</fullName>
    </submittedName>
</protein>
<dbReference type="Proteomes" id="UP000275267">
    <property type="component" value="Unassembled WGS sequence"/>
</dbReference>
<comment type="caution">
    <text evidence="1">The sequence shown here is derived from an EMBL/GenBank/DDBJ whole genome shotgun (WGS) entry which is preliminary data.</text>
</comment>
<keyword evidence="2" id="KW-1185">Reference proteome</keyword>